<reference evidence="2 3" key="1">
    <citation type="submission" date="2017-08" db="EMBL/GenBank/DDBJ databases">
        <title>Acidophilic green algal genome provides insights into adaptation to an acidic environment.</title>
        <authorList>
            <person name="Hirooka S."/>
            <person name="Hirose Y."/>
            <person name="Kanesaki Y."/>
            <person name="Higuchi S."/>
            <person name="Fujiwara T."/>
            <person name="Onuma R."/>
            <person name="Era A."/>
            <person name="Ohbayashi R."/>
            <person name="Uzuka A."/>
            <person name="Nozaki H."/>
            <person name="Yoshikawa H."/>
            <person name="Miyagishima S.Y."/>
        </authorList>
    </citation>
    <scope>NUCLEOTIDE SEQUENCE [LARGE SCALE GENOMIC DNA]</scope>
    <source>
        <strain evidence="2 3">NIES-2499</strain>
    </source>
</reference>
<dbReference type="Proteomes" id="UP000232323">
    <property type="component" value="Unassembled WGS sequence"/>
</dbReference>
<dbReference type="EMBL" id="BEGY01000016">
    <property type="protein sequence ID" value="GAX76282.1"/>
    <property type="molecule type" value="Genomic_DNA"/>
</dbReference>
<gene>
    <name evidence="2" type="ORF">CEUSTIGMA_g3727.t1</name>
</gene>
<proteinExistence type="predicted"/>
<evidence type="ECO:0000313" key="2">
    <source>
        <dbReference type="EMBL" id="GAX76282.1"/>
    </source>
</evidence>
<keyword evidence="1" id="KW-0812">Transmembrane</keyword>
<evidence type="ECO:0000256" key="1">
    <source>
        <dbReference type="SAM" id="Phobius"/>
    </source>
</evidence>
<dbReference type="AlphaFoldDB" id="A0A250X066"/>
<evidence type="ECO:0000313" key="3">
    <source>
        <dbReference type="Proteomes" id="UP000232323"/>
    </source>
</evidence>
<comment type="caution">
    <text evidence="2">The sequence shown here is derived from an EMBL/GenBank/DDBJ whole genome shotgun (WGS) entry which is preliminary data.</text>
</comment>
<keyword evidence="1" id="KW-1133">Transmembrane helix</keyword>
<organism evidence="2 3">
    <name type="scientific">Chlamydomonas eustigma</name>
    <dbReference type="NCBI Taxonomy" id="1157962"/>
    <lineage>
        <taxon>Eukaryota</taxon>
        <taxon>Viridiplantae</taxon>
        <taxon>Chlorophyta</taxon>
        <taxon>core chlorophytes</taxon>
        <taxon>Chlorophyceae</taxon>
        <taxon>CS clade</taxon>
        <taxon>Chlamydomonadales</taxon>
        <taxon>Chlamydomonadaceae</taxon>
        <taxon>Chlamydomonas</taxon>
    </lineage>
</organism>
<protein>
    <submittedName>
        <fullName evidence="2">Uncharacterized protein</fullName>
    </submittedName>
</protein>
<accession>A0A250X066</accession>
<sequence length="76" mass="8187">MYNIVNDAIRSPEYDSGIGCPEDMSENLRAARENGSTVVLVQYLGLTAMAMIGGFAMHPLLIKLTAVTWGLEPSVS</sequence>
<name>A0A250X066_9CHLO</name>
<keyword evidence="3" id="KW-1185">Reference proteome</keyword>
<keyword evidence="1" id="KW-0472">Membrane</keyword>
<feature type="transmembrane region" description="Helical" evidence="1">
    <location>
        <begin position="40"/>
        <end position="62"/>
    </location>
</feature>